<sequence length="547" mass="58105">MADEAVNLPGPAAETAEWSALAALAAANERHDVRASLADSERQSRLVVEACGLRADFTRQLCDVPTLDLLLALARTQEVGRSAAAMFRGEHVNATQDRPALHTALRIPPGESLVVGAIDVAVGVHSELDRMASFCDAVAAGERVGHNGKKFTAVVNIGIGGSNLGPRMATEALRPFAATGLDVRFVSNVDPADLDRALTGLDPETTLFVICSKSFTTLETLTNAKAARAWLISGAGGDESAVGAQMVAVSTGEDEVAEFGIDPKESMFGFWDWVGGRYSVGSAVGLTLMLSIGPDNFRAFLAGMREMDEHFASAPPESNLPLLLGLIWLWNGSIFGHETAAVLPYSSDLREFPMYLQQLDMESNGKSVRADGTPVGVQTGPVVWGDAGTDSQHSFHQLLHQGTRVVPCDLIGFAKAARAGDQDRQDLLTANMVAQAEALSVGRTVDEVGGDPTLAPHRTFPGGRPVTVILAEQLDPRTLGRLIALYEHKVFVQAAIWGINPFDQWGVDLGKELAGVIAPELAGENVAGDHDPSTEALLDAVRQLRSH</sequence>
<evidence type="ECO:0000256" key="2">
    <source>
        <dbReference type="ARBA" id="ARBA00006604"/>
    </source>
</evidence>
<accession>A0A6J7DYR3</accession>
<dbReference type="AlphaFoldDB" id="A0A6J7DYR3"/>
<keyword evidence="6" id="KW-0413">Isomerase</keyword>
<name>A0A6J7DYR3_9ZZZZ</name>
<dbReference type="CDD" id="cd05015">
    <property type="entry name" value="SIS_PGI_1"/>
    <property type="match status" value="1"/>
</dbReference>
<protein>
    <recommendedName>
        <fullName evidence="3">glucose-6-phosphate isomerase</fullName>
        <ecNumber evidence="3">5.3.1.9</ecNumber>
    </recommendedName>
</protein>
<evidence type="ECO:0000313" key="8">
    <source>
        <dbReference type="EMBL" id="CAB4873439.1"/>
    </source>
</evidence>
<evidence type="ECO:0000256" key="4">
    <source>
        <dbReference type="ARBA" id="ARBA00022432"/>
    </source>
</evidence>
<dbReference type="GO" id="GO:0006096">
    <property type="term" value="P:glycolytic process"/>
    <property type="evidence" value="ECO:0007669"/>
    <property type="project" value="UniProtKB-UniPathway"/>
</dbReference>
<evidence type="ECO:0000256" key="1">
    <source>
        <dbReference type="ARBA" id="ARBA00004926"/>
    </source>
</evidence>
<comment type="pathway">
    <text evidence="1">Carbohydrate degradation; glycolysis; D-glyceraldehyde 3-phosphate and glycerone phosphate from D-glucose: step 2/4.</text>
</comment>
<dbReference type="Pfam" id="PF00342">
    <property type="entry name" value="PGI"/>
    <property type="match status" value="1"/>
</dbReference>
<dbReference type="InterPro" id="IPR035482">
    <property type="entry name" value="SIS_PGI_2"/>
</dbReference>
<dbReference type="SUPFAM" id="SSF53697">
    <property type="entry name" value="SIS domain"/>
    <property type="match status" value="1"/>
</dbReference>
<dbReference type="UniPathway" id="UPA00109">
    <property type="reaction ID" value="UER00181"/>
</dbReference>
<dbReference type="PRINTS" id="PR00662">
    <property type="entry name" value="G6PISOMERASE"/>
</dbReference>
<reference evidence="8" key="1">
    <citation type="submission" date="2020-05" db="EMBL/GenBank/DDBJ databases">
        <authorList>
            <person name="Chiriac C."/>
            <person name="Salcher M."/>
            <person name="Ghai R."/>
            <person name="Kavagutti S V."/>
        </authorList>
    </citation>
    <scope>NUCLEOTIDE SEQUENCE</scope>
</reference>
<dbReference type="EC" id="5.3.1.9" evidence="3"/>
<dbReference type="Gene3D" id="1.10.1390.10">
    <property type="match status" value="1"/>
</dbReference>
<gene>
    <name evidence="8" type="ORF">UFOPK3444_00869</name>
</gene>
<dbReference type="InterPro" id="IPR046348">
    <property type="entry name" value="SIS_dom_sf"/>
</dbReference>
<keyword evidence="5" id="KW-0324">Glycolysis</keyword>
<dbReference type="HAMAP" id="MF_00473">
    <property type="entry name" value="G6P_isomerase"/>
    <property type="match status" value="1"/>
</dbReference>
<dbReference type="InterPro" id="IPR001672">
    <property type="entry name" value="G6P_Isomerase"/>
</dbReference>
<evidence type="ECO:0000256" key="3">
    <source>
        <dbReference type="ARBA" id="ARBA00011952"/>
    </source>
</evidence>
<dbReference type="GO" id="GO:0004347">
    <property type="term" value="F:glucose-6-phosphate isomerase activity"/>
    <property type="evidence" value="ECO:0007669"/>
    <property type="project" value="UniProtKB-EC"/>
</dbReference>
<dbReference type="InterPro" id="IPR035476">
    <property type="entry name" value="SIS_PGI_1"/>
</dbReference>
<dbReference type="PROSITE" id="PS51463">
    <property type="entry name" value="P_GLUCOSE_ISOMERASE_3"/>
    <property type="match status" value="1"/>
</dbReference>
<comment type="catalytic activity">
    <reaction evidence="7">
        <text>alpha-D-glucose 6-phosphate = beta-D-fructose 6-phosphate</text>
        <dbReference type="Rhea" id="RHEA:11816"/>
        <dbReference type="ChEBI" id="CHEBI:57634"/>
        <dbReference type="ChEBI" id="CHEBI:58225"/>
        <dbReference type="EC" id="5.3.1.9"/>
    </reaction>
</comment>
<dbReference type="PANTHER" id="PTHR11469">
    <property type="entry name" value="GLUCOSE-6-PHOSPHATE ISOMERASE"/>
    <property type="match status" value="1"/>
</dbReference>
<dbReference type="EMBL" id="CAFBLU010000011">
    <property type="protein sequence ID" value="CAB4873439.1"/>
    <property type="molecule type" value="Genomic_DNA"/>
</dbReference>
<dbReference type="CDD" id="cd05016">
    <property type="entry name" value="SIS_PGI_2"/>
    <property type="match status" value="1"/>
</dbReference>
<dbReference type="NCBIfam" id="NF001211">
    <property type="entry name" value="PRK00179.1"/>
    <property type="match status" value="1"/>
</dbReference>
<dbReference type="InterPro" id="IPR023096">
    <property type="entry name" value="G6P_Isomerase_C"/>
</dbReference>
<proteinExistence type="inferred from homology"/>
<evidence type="ECO:0000256" key="5">
    <source>
        <dbReference type="ARBA" id="ARBA00023152"/>
    </source>
</evidence>
<organism evidence="8">
    <name type="scientific">freshwater metagenome</name>
    <dbReference type="NCBI Taxonomy" id="449393"/>
    <lineage>
        <taxon>unclassified sequences</taxon>
        <taxon>metagenomes</taxon>
        <taxon>ecological metagenomes</taxon>
    </lineage>
</organism>
<dbReference type="GO" id="GO:0005829">
    <property type="term" value="C:cytosol"/>
    <property type="evidence" value="ECO:0007669"/>
    <property type="project" value="TreeGrafter"/>
</dbReference>
<dbReference type="GO" id="GO:0097367">
    <property type="term" value="F:carbohydrate derivative binding"/>
    <property type="evidence" value="ECO:0007669"/>
    <property type="project" value="InterPro"/>
</dbReference>
<dbReference type="PANTHER" id="PTHR11469:SF1">
    <property type="entry name" value="GLUCOSE-6-PHOSPHATE ISOMERASE"/>
    <property type="match status" value="1"/>
</dbReference>
<dbReference type="InterPro" id="IPR018189">
    <property type="entry name" value="Phosphoglucose_isomerase_CS"/>
</dbReference>
<dbReference type="Gene3D" id="3.40.50.10490">
    <property type="entry name" value="Glucose-6-phosphate isomerase like protein, domain 1"/>
    <property type="match status" value="2"/>
</dbReference>
<evidence type="ECO:0000256" key="6">
    <source>
        <dbReference type="ARBA" id="ARBA00023235"/>
    </source>
</evidence>
<dbReference type="PROSITE" id="PS00765">
    <property type="entry name" value="P_GLUCOSE_ISOMERASE_1"/>
    <property type="match status" value="1"/>
</dbReference>
<dbReference type="GO" id="GO:0051156">
    <property type="term" value="P:glucose 6-phosphate metabolic process"/>
    <property type="evidence" value="ECO:0007669"/>
    <property type="project" value="TreeGrafter"/>
</dbReference>
<dbReference type="GO" id="GO:0006094">
    <property type="term" value="P:gluconeogenesis"/>
    <property type="evidence" value="ECO:0007669"/>
    <property type="project" value="UniProtKB-KW"/>
</dbReference>
<keyword evidence="4" id="KW-0312">Gluconeogenesis</keyword>
<comment type="similarity">
    <text evidence="2">Belongs to the GPI family.</text>
</comment>
<dbReference type="GO" id="GO:0048029">
    <property type="term" value="F:monosaccharide binding"/>
    <property type="evidence" value="ECO:0007669"/>
    <property type="project" value="TreeGrafter"/>
</dbReference>
<evidence type="ECO:0000256" key="7">
    <source>
        <dbReference type="ARBA" id="ARBA00029321"/>
    </source>
</evidence>